<comment type="caution">
    <text evidence="1">The sequence shown here is derived from an EMBL/GenBank/DDBJ whole genome shotgun (WGS) entry which is preliminary data.</text>
</comment>
<dbReference type="RefSeq" id="WP_005496194.1">
    <property type="nucleotide sequence ID" value="NZ_ABIC01000002.1"/>
</dbReference>
<dbReference type="EMBL" id="ABIC01000002">
    <property type="protein sequence ID" value="EDQ02630.1"/>
    <property type="molecule type" value="Genomic_DNA"/>
</dbReference>
<protein>
    <submittedName>
        <fullName evidence="1">Uncharacterized protein</fullName>
    </submittedName>
</protein>
<evidence type="ECO:0000313" key="2">
    <source>
        <dbReference type="Proteomes" id="UP000005839"/>
    </source>
</evidence>
<proteinExistence type="predicted"/>
<name>A9CXC1_9GAMM</name>
<dbReference type="AlphaFoldDB" id="A9CXC1"/>
<evidence type="ECO:0000313" key="1">
    <source>
        <dbReference type="EMBL" id="EDQ02630.1"/>
    </source>
</evidence>
<accession>A9CXC1</accession>
<reference evidence="1 2" key="1">
    <citation type="submission" date="2007-10" db="EMBL/GenBank/DDBJ databases">
        <authorList>
            <person name="Yayanos A."/>
            <person name="Ferriera S."/>
            <person name="Johnson J."/>
            <person name="Kravitz S."/>
            <person name="Halpern A."/>
            <person name="Remington K."/>
            <person name="Beeson K."/>
            <person name="Tran B."/>
            <person name="Rogers Y.-H."/>
            <person name="Friedman R."/>
            <person name="Venter J.C."/>
        </authorList>
    </citation>
    <scope>NUCLEOTIDE SEQUENCE [LARGE SCALE GENOMIC DNA]</scope>
    <source>
        <strain evidence="1 2">KT99</strain>
    </source>
</reference>
<keyword evidence="2" id="KW-1185">Reference proteome</keyword>
<sequence length="288" mass="33302">MEPTKKKCLASNDYQNKFGITACLGLLIFICSSIVPAHAVIEYDIKPDKEVSRWSGYVSAGYTRNVYGAESYHAYEAFNIDGRVSYRTDWGNLMLTLGGEQETLHGKESSFYDPFLEYRTPIYHLSATVTIKGSAGVYLPASRYSKRDNLQYAPRVGAYVFWSPLEKLQFYVSPRYRYNAYQYKTAGERVLIEHQFDTLVDAFWMIDSNLYLEMNGRYRISKNYYGRRMDDSFTFAQELGWQFNEDWVLALGHNNSGGFYHPEIGSSKGFDIYNKKSSTFYLSVTKYL</sequence>
<gene>
    <name evidence="1" type="ORF">KT99_18972</name>
</gene>
<organism evidence="1 2">
    <name type="scientific">Shewanella benthica KT99</name>
    <dbReference type="NCBI Taxonomy" id="314608"/>
    <lineage>
        <taxon>Bacteria</taxon>
        <taxon>Pseudomonadati</taxon>
        <taxon>Pseudomonadota</taxon>
        <taxon>Gammaproteobacteria</taxon>
        <taxon>Alteromonadales</taxon>
        <taxon>Shewanellaceae</taxon>
        <taxon>Shewanella</taxon>
    </lineage>
</organism>
<dbReference type="Proteomes" id="UP000005839">
    <property type="component" value="Unassembled WGS sequence"/>
</dbReference>